<evidence type="ECO:0000313" key="5">
    <source>
        <dbReference type="Proteomes" id="UP000198824"/>
    </source>
</evidence>
<name>A0A1I6KF84_9SPHN</name>
<dbReference type="SUPFAM" id="SSF56059">
    <property type="entry name" value="Glutathione synthetase ATP-binding domain-like"/>
    <property type="match status" value="1"/>
</dbReference>
<dbReference type="Gene3D" id="3.30.1490.20">
    <property type="entry name" value="ATP-grasp fold, A domain"/>
    <property type="match status" value="1"/>
</dbReference>
<dbReference type="RefSeq" id="WP_165611239.1">
    <property type="nucleotide sequence ID" value="NZ_FOZG01000001.1"/>
</dbReference>
<dbReference type="GO" id="GO:0005524">
    <property type="term" value="F:ATP binding"/>
    <property type="evidence" value="ECO:0007669"/>
    <property type="project" value="InterPro"/>
</dbReference>
<keyword evidence="5" id="KW-1185">Reference proteome</keyword>
<evidence type="ECO:0000259" key="3">
    <source>
        <dbReference type="SMART" id="SM00881"/>
    </source>
</evidence>
<dbReference type="Pfam" id="PF13549">
    <property type="entry name" value="ATP-grasp_5"/>
    <property type="match status" value="1"/>
</dbReference>
<dbReference type="SMART" id="SM00881">
    <property type="entry name" value="CoA_binding"/>
    <property type="match status" value="1"/>
</dbReference>
<dbReference type="PANTHER" id="PTHR42793:SF4">
    <property type="entry name" value="BLL6376 PROTEIN"/>
    <property type="match status" value="1"/>
</dbReference>
<dbReference type="Pfam" id="PF13607">
    <property type="entry name" value="Succ_CoA_lig"/>
    <property type="match status" value="1"/>
</dbReference>
<gene>
    <name evidence="4" type="ORF">SAMN05192580_1668</name>
</gene>
<dbReference type="Gene3D" id="3.30.470.20">
    <property type="entry name" value="ATP-grasp fold, B domain"/>
    <property type="match status" value="1"/>
</dbReference>
<dbReference type="InterPro" id="IPR036291">
    <property type="entry name" value="NAD(P)-bd_dom_sf"/>
</dbReference>
<dbReference type="STRING" id="1166337.SAMN05192580_1668"/>
<evidence type="ECO:0000256" key="2">
    <source>
        <dbReference type="ARBA" id="ARBA00060888"/>
    </source>
</evidence>
<dbReference type="InterPro" id="IPR003781">
    <property type="entry name" value="CoA-bd"/>
</dbReference>
<dbReference type="InterPro" id="IPR013815">
    <property type="entry name" value="ATP_grasp_subdomain_1"/>
</dbReference>
<dbReference type="EMBL" id="FOZG01000001">
    <property type="protein sequence ID" value="SFR89877.1"/>
    <property type="molecule type" value="Genomic_DNA"/>
</dbReference>
<keyword evidence="1" id="KW-0816">Tricarboxylic acid cycle</keyword>
<dbReference type="GO" id="GO:0006099">
    <property type="term" value="P:tricarboxylic acid cycle"/>
    <property type="evidence" value="ECO:0007669"/>
    <property type="project" value="UniProtKB-KW"/>
</dbReference>
<accession>A0A1I6KF84</accession>
<dbReference type="FunFam" id="3.30.1490.20:FF:000020">
    <property type="entry name" value="Protein lysine acetyltransferase"/>
    <property type="match status" value="1"/>
</dbReference>
<sequence>MAADPGALARMFRARRIAVIGASDRNPFSAPVIRNFDRFGFAGEVMLVNPRGTPVQGRPTLRHVRELDGGADAAFVCVPSHLVLETVAEACDAGVTGLVIVSSGFAEVGGEGAAQQEALRRLARERNVALLGPNALGFVNFVDNVPLSVLERQNMRGSFGIASVSGSVGGYLAKIADAQGLGLSHMVLAGNEAGVTIADILDFLVDDEDTRSIGVFLEAVYDPARFAAAAERALRAGKPIVLLKAGRSANTAQLAAAHTGALVGEDRAFDAVARELGIARVDSYEDLIATARLLEATGPVARPGVAALTISGGSGEVLSDLAGSANISFPAFSPAVRAELDGIVSGFGTACNPLDLTGAALANPALWERLLTAIAADPEIGLALCIWDLPVGGEPEWIVQTLDAIARGYKAHERVPPLVTTVAEPVTPVGRDALAAAGLPGSVAGLKAAATALAHLRDWSRRALDPRPVSLAVSSGPAPSPAPRPHGERALLGWLDAHGVPVIPMRLAADAEAAVVAADATGYPVALKIAAPALAHKSDLGGVALNLADAAAVRAAAADMIARIGAGHAVEGVTVSPMRRPLAELIVAITRDAVWGPMLVLGLGGVWVELLDDSVMLPLPATPNRIVAALRSLRAAPLFDGARGRPPVALEPVAEAIAAIATGALALGPDLATLEINPLALLADGVEAMDAWGEWTA</sequence>
<dbReference type="InterPro" id="IPR032875">
    <property type="entry name" value="Succ_CoA_lig_flav_dom"/>
</dbReference>
<dbReference type="Proteomes" id="UP000198824">
    <property type="component" value="Unassembled WGS sequence"/>
</dbReference>
<dbReference type="Pfam" id="PF13380">
    <property type="entry name" value="CoA_binding_2"/>
    <property type="match status" value="1"/>
</dbReference>
<dbReference type="InterPro" id="IPR016102">
    <property type="entry name" value="Succinyl-CoA_synth-like"/>
</dbReference>
<dbReference type="SUPFAM" id="SSF52210">
    <property type="entry name" value="Succinyl-CoA synthetase domains"/>
    <property type="match status" value="2"/>
</dbReference>
<protein>
    <submittedName>
        <fullName evidence="4">Acyl-CoA synthetase (NDP forming)</fullName>
    </submittedName>
</protein>
<reference evidence="4 5" key="1">
    <citation type="submission" date="2016-10" db="EMBL/GenBank/DDBJ databases">
        <authorList>
            <person name="de Groot N.N."/>
        </authorList>
    </citation>
    <scope>NUCLEOTIDE SEQUENCE [LARGE SCALE GENOMIC DNA]</scope>
    <source>
        <strain evidence="4 5">S5-249</strain>
    </source>
</reference>
<dbReference type="Gene3D" id="3.40.50.261">
    <property type="entry name" value="Succinyl-CoA synthetase domains"/>
    <property type="match status" value="2"/>
</dbReference>
<dbReference type="Gene3D" id="3.40.50.720">
    <property type="entry name" value="NAD(P)-binding Rossmann-like Domain"/>
    <property type="match status" value="1"/>
</dbReference>
<comment type="similarity">
    <text evidence="2">In the N-terminal section; belongs to the acetate CoA ligase alpha subunit family.</text>
</comment>
<evidence type="ECO:0000313" key="4">
    <source>
        <dbReference type="EMBL" id="SFR89877.1"/>
    </source>
</evidence>
<proteinExistence type="inferred from homology"/>
<feature type="domain" description="CoA-binding" evidence="3">
    <location>
        <begin position="11"/>
        <end position="105"/>
    </location>
</feature>
<evidence type="ECO:0000256" key="1">
    <source>
        <dbReference type="ARBA" id="ARBA00022532"/>
    </source>
</evidence>
<dbReference type="SUPFAM" id="SSF51735">
    <property type="entry name" value="NAD(P)-binding Rossmann-fold domains"/>
    <property type="match status" value="1"/>
</dbReference>
<organism evidence="4 5">
    <name type="scientific">Sphingomonas jatrophae</name>
    <dbReference type="NCBI Taxonomy" id="1166337"/>
    <lineage>
        <taxon>Bacteria</taxon>
        <taxon>Pseudomonadati</taxon>
        <taxon>Pseudomonadota</taxon>
        <taxon>Alphaproteobacteria</taxon>
        <taxon>Sphingomonadales</taxon>
        <taxon>Sphingomonadaceae</taxon>
        <taxon>Sphingomonas</taxon>
    </lineage>
</organism>
<dbReference type="AlphaFoldDB" id="A0A1I6KF84"/>
<dbReference type="PANTHER" id="PTHR42793">
    <property type="entry name" value="COA BINDING DOMAIN CONTAINING PROTEIN"/>
    <property type="match status" value="1"/>
</dbReference>